<dbReference type="AlphaFoldDB" id="A0AAE3XTB0"/>
<name>A0AAE3XTB0_9BACT</name>
<evidence type="ECO:0000313" key="1">
    <source>
        <dbReference type="EMBL" id="MDR6241619.1"/>
    </source>
</evidence>
<organism evidence="1 2">
    <name type="scientific">Aureibacter tunicatorum</name>
    <dbReference type="NCBI Taxonomy" id="866807"/>
    <lineage>
        <taxon>Bacteria</taxon>
        <taxon>Pseudomonadati</taxon>
        <taxon>Bacteroidota</taxon>
        <taxon>Cytophagia</taxon>
        <taxon>Cytophagales</taxon>
        <taxon>Persicobacteraceae</taxon>
        <taxon>Aureibacter</taxon>
    </lineage>
</organism>
<evidence type="ECO:0000313" key="2">
    <source>
        <dbReference type="Proteomes" id="UP001185092"/>
    </source>
</evidence>
<protein>
    <submittedName>
        <fullName evidence="1">Uncharacterized protein</fullName>
    </submittedName>
</protein>
<keyword evidence="2" id="KW-1185">Reference proteome</keyword>
<dbReference type="Proteomes" id="UP001185092">
    <property type="component" value="Unassembled WGS sequence"/>
</dbReference>
<accession>A0AAE3XTB0</accession>
<reference evidence="1" key="1">
    <citation type="submission" date="2023-07" db="EMBL/GenBank/DDBJ databases">
        <title>Genomic Encyclopedia of Type Strains, Phase IV (KMG-IV): sequencing the most valuable type-strain genomes for metagenomic binning, comparative biology and taxonomic classification.</title>
        <authorList>
            <person name="Goeker M."/>
        </authorList>
    </citation>
    <scope>NUCLEOTIDE SEQUENCE</scope>
    <source>
        <strain evidence="1">DSM 26174</strain>
    </source>
</reference>
<dbReference type="RefSeq" id="WP_309942549.1">
    <property type="nucleotide sequence ID" value="NZ_AP025307.1"/>
</dbReference>
<comment type="caution">
    <text evidence="1">The sequence shown here is derived from an EMBL/GenBank/DDBJ whole genome shotgun (WGS) entry which is preliminary data.</text>
</comment>
<dbReference type="EMBL" id="JAVDQD010000009">
    <property type="protein sequence ID" value="MDR6241619.1"/>
    <property type="molecule type" value="Genomic_DNA"/>
</dbReference>
<sequence>MLDLAIHVSMFRFAVLKRSPSCKLELGRNAFGIESTANPIKNNLEEDEEE</sequence>
<proteinExistence type="predicted"/>
<gene>
    <name evidence="1" type="ORF">HNQ88_004706</name>
</gene>